<reference evidence="1 2" key="1">
    <citation type="submission" date="2020-06" db="EMBL/GenBank/DDBJ databases">
        <authorList>
            <person name="Li R."/>
            <person name="Bekaert M."/>
        </authorList>
    </citation>
    <scope>NUCLEOTIDE SEQUENCE [LARGE SCALE GENOMIC DNA]</scope>
    <source>
        <strain evidence="2">wild</strain>
    </source>
</reference>
<dbReference type="Proteomes" id="UP000507470">
    <property type="component" value="Unassembled WGS sequence"/>
</dbReference>
<dbReference type="EMBL" id="CACVKT020005964">
    <property type="protein sequence ID" value="CAC5398608.1"/>
    <property type="molecule type" value="Genomic_DNA"/>
</dbReference>
<evidence type="ECO:0000313" key="2">
    <source>
        <dbReference type="Proteomes" id="UP000507470"/>
    </source>
</evidence>
<gene>
    <name evidence="1" type="ORF">MCOR_32973</name>
</gene>
<evidence type="ECO:0000313" key="1">
    <source>
        <dbReference type="EMBL" id="CAC5398608.1"/>
    </source>
</evidence>
<organism evidence="1 2">
    <name type="scientific">Mytilus coruscus</name>
    <name type="common">Sea mussel</name>
    <dbReference type="NCBI Taxonomy" id="42192"/>
    <lineage>
        <taxon>Eukaryota</taxon>
        <taxon>Metazoa</taxon>
        <taxon>Spiralia</taxon>
        <taxon>Lophotrochozoa</taxon>
        <taxon>Mollusca</taxon>
        <taxon>Bivalvia</taxon>
        <taxon>Autobranchia</taxon>
        <taxon>Pteriomorphia</taxon>
        <taxon>Mytilida</taxon>
        <taxon>Mytiloidea</taxon>
        <taxon>Mytilidae</taxon>
        <taxon>Mytilinae</taxon>
        <taxon>Mytilus</taxon>
    </lineage>
</organism>
<dbReference type="AlphaFoldDB" id="A0A6J8CQ23"/>
<protein>
    <submittedName>
        <fullName evidence="1">Uncharacterized protein</fullName>
    </submittedName>
</protein>
<keyword evidence="2" id="KW-1185">Reference proteome</keyword>
<name>A0A6J8CQ23_MYTCO</name>
<accession>A0A6J8CQ23</accession>
<sequence>MCRQNDNANQICYRRIVSITTANESQSQTDDDAIWESEDDTNELLSEMDRPCCNYWDFSKPRSSDRYKNLPVNIQSNQITQKQQDNNVHSDNQVEDIAKNLTKKKATNTSTDHEKFRDVTDADLESFMKIQKSKIPAEKPNLISTSFNHI</sequence>
<proteinExistence type="predicted"/>